<evidence type="ECO:0000256" key="1">
    <source>
        <dbReference type="SAM" id="SignalP"/>
    </source>
</evidence>
<dbReference type="Pfam" id="PF20448">
    <property type="entry name" value="DUF6705"/>
    <property type="match status" value="1"/>
</dbReference>
<protein>
    <recommendedName>
        <fullName evidence="2">DUF6705 domain-containing protein</fullName>
    </recommendedName>
</protein>
<sequence>MKLLCFLLLLLTIPASAQKKRRSDKTSLPERGSHIRRPDNALFTGDWLWTENGDSIRIFLRTETVYVKPLDMKLDVLLGYYRHTRGDSVVADTYQYRHTPETDHHYTFYLSASQGNLKGTVSRKNSPAHARITCVADAWRQSFVVYLLPPEMYLATDGSLHEIIPNKLRFRRIG</sequence>
<keyword evidence="1" id="KW-0732">Signal</keyword>
<dbReference type="AlphaFoldDB" id="A0A1G9PF26"/>
<accession>A0A1G9PF26</accession>
<feature type="chain" id="PRO_5011580807" description="DUF6705 domain-containing protein" evidence="1">
    <location>
        <begin position="18"/>
        <end position="174"/>
    </location>
</feature>
<name>A0A1G9PF26_9BACT</name>
<dbReference type="EMBL" id="FNGS01000004">
    <property type="protein sequence ID" value="SDL97368.1"/>
    <property type="molecule type" value="Genomic_DNA"/>
</dbReference>
<organism evidence="3 4">
    <name type="scientific">Siphonobacter aquaeclarae</name>
    <dbReference type="NCBI Taxonomy" id="563176"/>
    <lineage>
        <taxon>Bacteria</taxon>
        <taxon>Pseudomonadati</taxon>
        <taxon>Bacteroidota</taxon>
        <taxon>Cytophagia</taxon>
        <taxon>Cytophagales</taxon>
        <taxon>Cytophagaceae</taxon>
        <taxon>Siphonobacter</taxon>
    </lineage>
</organism>
<feature type="domain" description="DUF6705" evidence="2">
    <location>
        <begin position="1"/>
        <end position="97"/>
    </location>
</feature>
<dbReference type="Proteomes" id="UP000198901">
    <property type="component" value="Unassembled WGS sequence"/>
</dbReference>
<gene>
    <name evidence="3" type="ORF">SAMN04488090_2154</name>
</gene>
<reference evidence="3 4" key="1">
    <citation type="submission" date="2016-10" db="EMBL/GenBank/DDBJ databases">
        <authorList>
            <person name="de Groot N.N."/>
        </authorList>
    </citation>
    <scope>NUCLEOTIDE SEQUENCE [LARGE SCALE GENOMIC DNA]</scope>
    <source>
        <strain evidence="3 4">DSM 21668</strain>
    </source>
</reference>
<dbReference type="InterPro" id="IPR046551">
    <property type="entry name" value="DUF6705"/>
</dbReference>
<keyword evidence="4" id="KW-1185">Reference proteome</keyword>
<proteinExistence type="predicted"/>
<dbReference type="STRING" id="563176.SAMN04488090_2154"/>
<dbReference type="RefSeq" id="WP_093201607.1">
    <property type="nucleotide sequence ID" value="NZ_FNGS01000004.1"/>
</dbReference>
<evidence type="ECO:0000313" key="3">
    <source>
        <dbReference type="EMBL" id="SDL97368.1"/>
    </source>
</evidence>
<evidence type="ECO:0000259" key="2">
    <source>
        <dbReference type="Pfam" id="PF20448"/>
    </source>
</evidence>
<evidence type="ECO:0000313" key="4">
    <source>
        <dbReference type="Proteomes" id="UP000198901"/>
    </source>
</evidence>
<feature type="signal peptide" evidence="1">
    <location>
        <begin position="1"/>
        <end position="17"/>
    </location>
</feature>